<comment type="similarity">
    <text evidence="1">Belongs to the ROK (NagC/XylR) family.</text>
</comment>
<dbReference type="Proteomes" id="UP000650511">
    <property type="component" value="Unassembled WGS sequence"/>
</dbReference>
<protein>
    <submittedName>
        <fullName evidence="2">Sugar kinase</fullName>
    </submittedName>
</protein>
<dbReference type="CDD" id="cd00090">
    <property type="entry name" value="HTH_ARSR"/>
    <property type="match status" value="1"/>
</dbReference>
<sequence>MAVGRDRAGRRTPGSPGELLSLIVDGRASTRTALAEATGLSRSTIAQRLEPLMAGGLVREVETGVSTGGRPPMALRFNHEAGMLLVADVGATLVRAAVTDLAGGVLARRVHDLDVADGPEPVLGEVLACFDALLEEVGRPDADVRGIGLGVPGPVEFARGVAVSPPIMPGWNEFPIRDHLARRYDVPVLVDNDVNIMALGEYGQIWGDRVRDLLFVKVGTGIGAGIVVDGHIRRGAQGAAGDIGHIRVAGAEEVLCPCSNVGCLEAVAGGGALARELRALGRPAQRPADVVELVRQGDADAVSLVRDAGRQLGVVLAGLVNLLNPAVIVVGGRMATVDEQLLAGVRESIYSRSLPLATRSLQIVRSQLGEDAGITGATNLVLDHLLTPAAVDAQLAAGRTVAVG</sequence>
<dbReference type="SUPFAM" id="SSF46785">
    <property type="entry name" value="Winged helix' DNA-binding domain"/>
    <property type="match status" value="1"/>
</dbReference>
<dbReference type="RefSeq" id="WP_130648425.1">
    <property type="nucleotide sequence ID" value="NZ_BMHA01000001.1"/>
</dbReference>
<dbReference type="OrthoDB" id="3189808at2"/>
<dbReference type="EMBL" id="BMHA01000001">
    <property type="protein sequence ID" value="GGI03445.1"/>
    <property type="molecule type" value="Genomic_DNA"/>
</dbReference>
<comment type="caution">
    <text evidence="2">The sequence shown here is derived from an EMBL/GenBank/DDBJ whole genome shotgun (WGS) entry which is preliminary data.</text>
</comment>
<dbReference type="SUPFAM" id="SSF53067">
    <property type="entry name" value="Actin-like ATPase domain"/>
    <property type="match status" value="1"/>
</dbReference>
<dbReference type="Pfam" id="PF00480">
    <property type="entry name" value="ROK"/>
    <property type="match status" value="1"/>
</dbReference>
<gene>
    <name evidence="2" type="ORF">GCM10011354_04070</name>
</gene>
<evidence type="ECO:0000313" key="2">
    <source>
        <dbReference type="EMBL" id="GGI03445.1"/>
    </source>
</evidence>
<name>A0A8J3EWE0_9ACTN</name>
<dbReference type="InterPro" id="IPR049874">
    <property type="entry name" value="ROK_cs"/>
</dbReference>
<dbReference type="AlphaFoldDB" id="A0A8J3EWE0"/>
<accession>A0A8J3EWE0</accession>
<evidence type="ECO:0000256" key="1">
    <source>
        <dbReference type="ARBA" id="ARBA00006479"/>
    </source>
</evidence>
<dbReference type="Gene3D" id="3.30.420.40">
    <property type="match status" value="2"/>
</dbReference>
<evidence type="ECO:0000313" key="3">
    <source>
        <dbReference type="Proteomes" id="UP000650511"/>
    </source>
</evidence>
<dbReference type="Gene3D" id="1.10.10.10">
    <property type="entry name" value="Winged helix-like DNA-binding domain superfamily/Winged helix DNA-binding domain"/>
    <property type="match status" value="1"/>
</dbReference>
<dbReference type="InterPro" id="IPR036388">
    <property type="entry name" value="WH-like_DNA-bd_sf"/>
</dbReference>
<dbReference type="Pfam" id="PF13412">
    <property type="entry name" value="HTH_24"/>
    <property type="match status" value="1"/>
</dbReference>
<reference evidence="2" key="1">
    <citation type="journal article" date="2014" name="Int. J. Syst. Evol. Microbiol.">
        <title>Complete genome sequence of Corynebacterium casei LMG S-19264T (=DSM 44701T), isolated from a smear-ripened cheese.</title>
        <authorList>
            <consortium name="US DOE Joint Genome Institute (JGI-PGF)"/>
            <person name="Walter F."/>
            <person name="Albersmeier A."/>
            <person name="Kalinowski J."/>
            <person name="Ruckert C."/>
        </authorList>
    </citation>
    <scope>NUCLEOTIDE SEQUENCE</scope>
    <source>
        <strain evidence="2">CGMCC 1.14988</strain>
    </source>
</reference>
<keyword evidence="2" id="KW-0418">Kinase</keyword>
<reference evidence="2" key="2">
    <citation type="submission" date="2020-09" db="EMBL/GenBank/DDBJ databases">
        <authorList>
            <person name="Sun Q."/>
            <person name="Zhou Y."/>
        </authorList>
    </citation>
    <scope>NUCLEOTIDE SEQUENCE</scope>
    <source>
        <strain evidence="2">CGMCC 1.14988</strain>
    </source>
</reference>
<keyword evidence="2" id="KW-0808">Transferase</keyword>
<dbReference type="PROSITE" id="PS00519">
    <property type="entry name" value="HTH_ASNC_1"/>
    <property type="match status" value="1"/>
</dbReference>
<keyword evidence="3" id="KW-1185">Reference proteome</keyword>
<dbReference type="InterPro" id="IPR011991">
    <property type="entry name" value="ArsR-like_HTH"/>
</dbReference>
<dbReference type="PANTHER" id="PTHR18964:SF173">
    <property type="entry name" value="GLUCOKINASE"/>
    <property type="match status" value="1"/>
</dbReference>
<proteinExistence type="inferred from homology"/>
<dbReference type="InterPro" id="IPR036390">
    <property type="entry name" value="WH_DNA-bd_sf"/>
</dbReference>
<dbReference type="InterPro" id="IPR019885">
    <property type="entry name" value="Tscrpt_reg_HTH_AsnC-type_CS"/>
</dbReference>
<organism evidence="2 3">
    <name type="scientific">Egicoccus halophilus</name>
    <dbReference type="NCBI Taxonomy" id="1670830"/>
    <lineage>
        <taxon>Bacteria</taxon>
        <taxon>Bacillati</taxon>
        <taxon>Actinomycetota</taxon>
        <taxon>Nitriliruptoria</taxon>
        <taxon>Egicoccales</taxon>
        <taxon>Egicoccaceae</taxon>
        <taxon>Egicoccus</taxon>
    </lineage>
</organism>
<dbReference type="PANTHER" id="PTHR18964">
    <property type="entry name" value="ROK (REPRESSOR, ORF, KINASE) FAMILY"/>
    <property type="match status" value="1"/>
</dbReference>
<dbReference type="InterPro" id="IPR043129">
    <property type="entry name" value="ATPase_NBD"/>
</dbReference>
<dbReference type="InterPro" id="IPR000600">
    <property type="entry name" value="ROK"/>
</dbReference>
<dbReference type="GO" id="GO:0016301">
    <property type="term" value="F:kinase activity"/>
    <property type="evidence" value="ECO:0007669"/>
    <property type="project" value="UniProtKB-KW"/>
</dbReference>
<dbReference type="PROSITE" id="PS01125">
    <property type="entry name" value="ROK"/>
    <property type="match status" value="1"/>
</dbReference>